<dbReference type="AlphaFoldDB" id="A0AAW6T3C7"/>
<dbReference type="SUPFAM" id="SSF89550">
    <property type="entry name" value="PHP domain-like"/>
    <property type="match status" value="1"/>
</dbReference>
<dbReference type="EMBL" id="JASATX010000001">
    <property type="protein sequence ID" value="MDI2098316.1"/>
    <property type="molecule type" value="Genomic_DNA"/>
</dbReference>
<dbReference type="RefSeq" id="WP_281488058.1">
    <property type="nucleotide sequence ID" value="NZ_JASATX010000001.1"/>
</dbReference>
<proteinExistence type="predicted"/>
<organism evidence="1 2">
    <name type="scientific">Ruicaihuangia caeni</name>
    <dbReference type="NCBI Taxonomy" id="3042517"/>
    <lineage>
        <taxon>Bacteria</taxon>
        <taxon>Bacillati</taxon>
        <taxon>Actinomycetota</taxon>
        <taxon>Actinomycetes</taxon>
        <taxon>Micrococcales</taxon>
        <taxon>Microbacteriaceae</taxon>
        <taxon>Ruicaihuangia</taxon>
    </lineage>
</organism>
<sequence length="839" mass="92398">MHTTTVEYEPIDLTPVFTAPADIMEDPLEITLGQRSLHGLPFSFGTPDAAFALAAPGGEPVTAPVNDEARWLVFAHAVLEPDLFEGGSIGETVGAYRVVFDDGETVDVPLRQRFEIGPTPRKWSGRALPLDWGQTPFLAVNDAEHELMDRTCGRYDEAGARLVEIEDPQSRVPYVLPYRFYLWAWQNPRPDARIERVELRGERHTIVLGALTRSLLDEEPLIREVARETLFTFADGEADETVSIEVDRGSSTYLYKVARSQPHAGLDVSSWGGTRERDDIGYARIAAAPSATVTVRRGAETLGSFRWRDLVEHGELAVSASVTAKLPSADRTWVTGEVRDADTGELVACRIRFESADGIPFAPYAHHAHINSDGGTWNLDIGGDVRLGAHTYAFIDGRFEGWLPDGEVTVELARGFTYRPVRRTITVGPDSTRFTLEVQREFDPLARGYAGGDTHVHFVSTKGAELEARAEDLEVVNLLQTQWGHLFTSTEEFSGRPEQSPDGRTVVFTGQENRTNMLGHINLLGIREPIFPWCTGGSEEADLGGGLETTLSRWADECHAQGGTVVLAHFPVPYGETAALLATGRLDAVETIAFDHYNMNEYYRYLNAGFRMPLAAGTDKMTAEVPIGMMRTYAAVDDPSQVDYWAWSRGIKSGNTMVTSGPLLWVTADGAPIGSVVQTASGSTAQLAIELETVFPVSEIEVIVDGRVEARVPVPEGATRHQVEHAITVHEDSWVAVRCFGRDAAKHHDNWERPVFAHTSPIYFATAGQYAKTDEGTLRNMLSIVEGARRYVTERARTNWAGSATQRHGQADHMAWLVEPFDEATRALHDRLAAAGFEA</sequence>
<accession>A0AAW6T3C7</accession>
<evidence type="ECO:0000313" key="1">
    <source>
        <dbReference type="EMBL" id="MDI2098316.1"/>
    </source>
</evidence>
<evidence type="ECO:0000313" key="2">
    <source>
        <dbReference type="Proteomes" id="UP001321506"/>
    </source>
</evidence>
<dbReference type="InterPro" id="IPR016195">
    <property type="entry name" value="Pol/histidinol_Pase-like"/>
</dbReference>
<protein>
    <submittedName>
        <fullName evidence="1">CehA/McbA family metallohydrolase</fullName>
    </submittedName>
</protein>
<dbReference type="Gene3D" id="3.20.20.140">
    <property type="entry name" value="Metal-dependent hydrolases"/>
    <property type="match status" value="1"/>
</dbReference>
<dbReference type="NCBIfam" id="NF038032">
    <property type="entry name" value="CehA_McbA_metalo"/>
    <property type="match status" value="1"/>
</dbReference>
<keyword evidence="2" id="KW-1185">Reference proteome</keyword>
<dbReference type="Proteomes" id="UP001321506">
    <property type="component" value="Unassembled WGS sequence"/>
</dbReference>
<reference evidence="1 2" key="1">
    <citation type="submission" date="2023-04" db="EMBL/GenBank/DDBJ databases">
        <title>Klugiella caeni sp. nov. isolated from the sludge of biochemical tank.</title>
        <authorList>
            <person name="Geng K."/>
        </authorList>
    </citation>
    <scope>NUCLEOTIDE SEQUENCE [LARGE SCALE GENOMIC DNA]</scope>
    <source>
        <strain evidence="1 2">YN-L-19</strain>
    </source>
</reference>
<gene>
    <name evidence="1" type="ORF">QF206_04960</name>
</gene>
<name>A0AAW6T3C7_9MICO</name>
<comment type="caution">
    <text evidence="1">The sequence shown here is derived from an EMBL/GenBank/DDBJ whole genome shotgun (WGS) entry which is preliminary data.</text>
</comment>